<sequence>MSTSLPFFFSDFSCIIECVYTYTFRERGIFAQEGGVLHDITQYEENF</sequence>
<accession>A0A7U3YC66</accession>
<dbReference type="AlphaFoldDB" id="A0A7U3YC66"/>
<proteinExistence type="predicted"/>
<dbReference type="KEGG" id="gmc:GY4MC1_0035"/>
<protein>
    <submittedName>
        <fullName evidence="1">Uncharacterized protein</fullName>
    </submittedName>
</protein>
<name>A0A7U3YC66_GEOS0</name>
<organism evidence="1">
    <name type="scientific">Geobacillus sp. (strain Y4.1MC1)</name>
    <dbReference type="NCBI Taxonomy" id="581103"/>
    <lineage>
        <taxon>Bacteria</taxon>
        <taxon>Bacillati</taxon>
        <taxon>Bacillota</taxon>
        <taxon>Bacilli</taxon>
        <taxon>Bacillales</taxon>
        <taxon>Anoxybacillaceae</taxon>
        <taxon>Geobacillus</taxon>
    </lineage>
</organism>
<reference evidence="1" key="1">
    <citation type="submission" date="2010-10" db="EMBL/GenBank/DDBJ databases">
        <title>Complete sequence of chromosome of Geobacillus sp. Y4.1MC1.</title>
        <authorList>
            <consortium name="US DOE Joint Genome Institute"/>
            <person name="Lucas S."/>
            <person name="Copeland A."/>
            <person name="Lapidus A."/>
            <person name="Cheng J.-F."/>
            <person name="Bruce D."/>
            <person name="Goodwin L."/>
            <person name="Pitluck S."/>
            <person name="Chertkov O."/>
            <person name="Zhang X."/>
            <person name="Detter J.C."/>
            <person name="Han C."/>
            <person name="Tapia R."/>
            <person name="Land M."/>
            <person name="Hauser L."/>
            <person name="Jeffries C."/>
            <person name="Kyrpides N."/>
            <person name="Ivanova N."/>
            <person name="Ovchinnikova G."/>
            <person name="Brumm P."/>
            <person name="Mead D."/>
            <person name="Woyke T."/>
        </authorList>
    </citation>
    <scope>NUCLEOTIDE SEQUENCE [LARGE SCALE GENOMIC DNA]</scope>
    <source>
        <strain evidence="1">Y4.1MC1</strain>
    </source>
</reference>
<dbReference type="EMBL" id="CP002293">
    <property type="protein sequence ID" value="ADP72891.1"/>
    <property type="molecule type" value="Genomic_DNA"/>
</dbReference>
<evidence type="ECO:0000313" key="1">
    <source>
        <dbReference type="EMBL" id="ADP72891.1"/>
    </source>
</evidence>
<gene>
    <name evidence="1" type="ORF">GY4MC1_0035</name>
</gene>